<keyword evidence="2" id="KW-1185">Reference proteome</keyword>
<evidence type="ECO:0000313" key="2">
    <source>
        <dbReference type="Proteomes" id="UP001056120"/>
    </source>
</evidence>
<organism evidence="1 2">
    <name type="scientific">Smallanthus sonchifolius</name>
    <dbReference type="NCBI Taxonomy" id="185202"/>
    <lineage>
        <taxon>Eukaryota</taxon>
        <taxon>Viridiplantae</taxon>
        <taxon>Streptophyta</taxon>
        <taxon>Embryophyta</taxon>
        <taxon>Tracheophyta</taxon>
        <taxon>Spermatophyta</taxon>
        <taxon>Magnoliopsida</taxon>
        <taxon>eudicotyledons</taxon>
        <taxon>Gunneridae</taxon>
        <taxon>Pentapetalae</taxon>
        <taxon>asterids</taxon>
        <taxon>campanulids</taxon>
        <taxon>Asterales</taxon>
        <taxon>Asteraceae</taxon>
        <taxon>Asteroideae</taxon>
        <taxon>Heliantheae alliance</taxon>
        <taxon>Millerieae</taxon>
        <taxon>Smallanthus</taxon>
    </lineage>
</organism>
<name>A0ACB9KD74_9ASTR</name>
<protein>
    <submittedName>
        <fullName evidence="1">Uncharacterized protein</fullName>
    </submittedName>
</protein>
<proteinExistence type="predicted"/>
<gene>
    <name evidence="1" type="ORF">L1987_04377</name>
</gene>
<reference evidence="1 2" key="2">
    <citation type="journal article" date="2022" name="Mol. Ecol. Resour.">
        <title>The genomes of chicory, endive, great burdock and yacon provide insights into Asteraceae paleo-polyploidization history and plant inulin production.</title>
        <authorList>
            <person name="Fan W."/>
            <person name="Wang S."/>
            <person name="Wang H."/>
            <person name="Wang A."/>
            <person name="Jiang F."/>
            <person name="Liu H."/>
            <person name="Zhao H."/>
            <person name="Xu D."/>
            <person name="Zhang Y."/>
        </authorList>
    </citation>
    <scope>NUCLEOTIDE SEQUENCE [LARGE SCALE GENOMIC DNA]</scope>
    <source>
        <strain evidence="2">cv. Yunnan</strain>
        <tissue evidence="1">Leaves</tissue>
    </source>
</reference>
<evidence type="ECO:0000313" key="1">
    <source>
        <dbReference type="EMBL" id="KAI3830241.1"/>
    </source>
</evidence>
<reference evidence="2" key="1">
    <citation type="journal article" date="2022" name="Mol. Ecol. Resour.">
        <title>The genomes of chicory, endive, great burdock and yacon provide insights into Asteraceae palaeo-polyploidization history and plant inulin production.</title>
        <authorList>
            <person name="Fan W."/>
            <person name="Wang S."/>
            <person name="Wang H."/>
            <person name="Wang A."/>
            <person name="Jiang F."/>
            <person name="Liu H."/>
            <person name="Zhao H."/>
            <person name="Xu D."/>
            <person name="Zhang Y."/>
        </authorList>
    </citation>
    <scope>NUCLEOTIDE SEQUENCE [LARGE SCALE GENOMIC DNA]</scope>
    <source>
        <strain evidence="2">cv. Yunnan</strain>
    </source>
</reference>
<dbReference type="Proteomes" id="UP001056120">
    <property type="component" value="Linkage Group LG01"/>
</dbReference>
<dbReference type="EMBL" id="CM042018">
    <property type="protein sequence ID" value="KAI3830241.1"/>
    <property type="molecule type" value="Genomic_DNA"/>
</dbReference>
<accession>A0ACB9KD74</accession>
<sequence length="151" mass="16999">MAYVDHAFSISDEDIMMESDSVYTEDEKSDGESDNVVLTVDLTLMQARLHAYTALSLKRSIEWIAASDLEDESAKLILGWKGANSTEFDEHAPNPVVIFMPEGSRTHMGNTMRLGSRRTLLQTSDCIKIQSMWMSDIDIVITYEVLIGEEM</sequence>
<comment type="caution">
    <text evidence="1">The sequence shown here is derived from an EMBL/GenBank/DDBJ whole genome shotgun (WGS) entry which is preliminary data.</text>
</comment>